<name>A0A1Q9ET73_SYMMI</name>
<dbReference type="CDD" id="cd23955">
    <property type="entry name" value="UBCc_invertebrate"/>
    <property type="match status" value="1"/>
</dbReference>
<dbReference type="SMART" id="SM00212">
    <property type="entry name" value="UBCc"/>
    <property type="match status" value="1"/>
</dbReference>
<dbReference type="Gene3D" id="3.10.110.10">
    <property type="entry name" value="Ubiquitin Conjugating Enzyme"/>
    <property type="match status" value="1"/>
</dbReference>
<dbReference type="SUPFAM" id="SSF54495">
    <property type="entry name" value="UBC-like"/>
    <property type="match status" value="1"/>
</dbReference>
<dbReference type="PANTHER" id="PTHR24067">
    <property type="entry name" value="UBIQUITIN-CONJUGATING ENZYME E2"/>
    <property type="match status" value="1"/>
</dbReference>
<dbReference type="InterPro" id="IPR050113">
    <property type="entry name" value="Ub_conjugating_enzyme"/>
</dbReference>
<organism evidence="3 4">
    <name type="scientific">Symbiodinium microadriaticum</name>
    <name type="common">Dinoflagellate</name>
    <name type="synonym">Zooxanthella microadriatica</name>
    <dbReference type="NCBI Taxonomy" id="2951"/>
    <lineage>
        <taxon>Eukaryota</taxon>
        <taxon>Sar</taxon>
        <taxon>Alveolata</taxon>
        <taxon>Dinophyceae</taxon>
        <taxon>Suessiales</taxon>
        <taxon>Symbiodiniaceae</taxon>
        <taxon>Symbiodinium</taxon>
    </lineage>
</organism>
<dbReference type="InterPro" id="IPR003029">
    <property type="entry name" value="S1_domain"/>
</dbReference>
<dbReference type="GO" id="GO:0003676">
    <property type="term" value="F:nucleic acid binding"/>
    <property type="evidence" value="ECO:0007669"/>
    <property type="project" value="InterPro"/>
</dbReference>
<gene>
    <name evidence="3" type="primary">UBC5B</name>
    <name evidence="3" type="ORF">AK812_SmicGene5689</name>
</gene>
<protein>
    <submittedName>
        <fullName evidence="3">Ubiquitin-conjugating enzyme E2 5B</fullName>
    </submittedName>
</protein>
<dbReference type="AlphaFoldDB" id="A0A1Q9ET73"/>
<evidence type="ECO:0000313" key="4">
    <source>
        <dbReference type="Proteomes" id="UP000186817"/>
    </source>
</evidence>
<dbReference type="Gene3D" id="2.40.50.140">
    <property type="entry name" value="Nucleic acid-binding proteins"/>
    <property type="match status" value="2"/>
</dbReference>
<dbReference type="SMART" id="SM00316">
    <property type="entry name" value="S1"/>
    <property type="match status" value="2"/>
</dbReference>
<feature type="domain" description="UBC core" evidence="2">
    <location>
        <begin position="17"/>
        <end position="183"/>
    </location>
</feature>
<comment type="caution">
    <text evidence="3">The sequence shown here is derived from an EMBL/GenBank/DDBJ whole genome shotgun (WGS) entry which is preliminary data.</text>
</comment>
<dbReference type="Pfam" id="PF00575">
    <property type="entry name" value="S1"/>
    <property type="match status" value="1"/>
</dbReference>
<sequence length="984" mass="109588">MTSAPKHPMAMSLQKSVTLRRLRADWQELQEHPLRGIAAAPLAENLQEWHANLTPEHGHYAGLLLHVVLTFPDNYPTDPPKVRLRTNIPHSNVIPAVGQEKNFICIDMLKNFFWMGGEDSSRPYEGWSTAYSVSSILLQVQCFLFDEWAQNYDGRYKHTLWDAVIEEGGHRRSAQEVRQRLQRAQEEAVALTCSCGHCGTKPWPELEVRMVRVPGIHVVGDTPAAHGVTFRIDRVLADGKMEVTPEGGKSLTVTASHFAPGPFPWSQEPPKSHDVAASRASQALAKKPVECQLESLEVESSVCTTQLESSSETLRSSTSVSSLFLPSRDLPLARAREPLQKLQVGREVRGRVVRHLDIGFFLDVGCTCQGLLRRRQARGLELKLGDCVKAFVASTEPEKWRLDLVLRPPASQVELDSWQEAGTEVTGVVVGIQAYGIFVDIGAAEAGLVHVSRLGSLDISQTQLGHEVSVQILAQQPKLQLAGPQSQLAELQSFVVPVQVLPRPEGQAAKDETRLPGSLAALPKPLFARVLLQGLNLADLSHLTHASRSLRAVSEEASSIFWDLRSLCCFHTRTRFDEDGCILGVGVAVTEEDGRNHLTCDFDPISKLAFHQLGVRKGVWKNKISYWLPLAIDAHHFHRATPSLIKVLQVLGTGKVAEQTRSFGRKPGGSEPPKSIQALSFDEWLESRAKKSEAAKAKFEAFRAGTLEEKVPEKVPIPTKPSFDAAVVLDVLPKLMNSQVVLLMKGETWASHKALSGYMGFHHLLLSICRDEPAVQAELEKRIENFMAAEEERVKSNVPNLGEFICLIAASMKHDWPSVAGPLLAEVFDRNVLWLLKKYPHLGQLSDVGVSKERLRATFEAALVSMRLIMFNAWFLNNVAKPPGEEQAPLLRYERTKGVAPRHQIEAVHRAVRRICEVNTWEAYFDSLGVKRIAPMQLCCWLRQSVLNSSRKGYHRPGRFQSRARPVRNDSAWDACDQMAEAWE</sequence>
<reference evidence="3 4" key="1">
    <citation type="submission" date="2016-02" db="EMBL/GenBank/DDBJ databases">
        <title>Genome analysis of coral dinoflagellate symbionts highlights evolutionary adaptations to a symbiotic lifestyle.</title>
        <authorList>
            <person name="Aranda M."/>
            <person name="Li Y."/>
            <person name="Liew Y.J."/>
            <person name="Baumgarten S."/>
            <person name="Simakov O."/>
            <person name="Wilson M."/>
            <person name="Piel J."/>
            <person name="Ashoor H."/>
            <person name="Bougouffa S."/>
            <person name="Bajic V.B."/>
            <person name="Ryu T."/>
            <person name="Ravasi T."/>
            <person name="Bayer T."/>
            <person name="Micklem G."/>
            <person name="Kim H."/>
            <person name="Bhak J."/>
            <person name="Lajeunesse T.C."/>
            <person name="Voolstra C.R."/>
        </authorList>
    </citation>
    <scope>NUCLEOTIDE SEQUENCE [LARGE SCALE GENOMIC DNA]</scope>
    <source>
        <strain evidence="3 4">CCMP2467</strain>
    </source>
</reference>
<dbReference type="Proteomes" id="UP000186817">
    <property type="component" value="Unassembled WGS sequence"/>
</dbReference>
<dbReference type="SUPFAM" id="SSF50249">
    <property type="entry name" value="Nucleic acid-binding proteins"/>
    <property type="match status" value="2"/>
</dbReference>
<evidence type="ECO:0000259" key="1">
    <source>
        <dbReference type="PROSITE" id="PS50126"/>
    </source>
</evidence>
<evidence type="ECO:0000259" key="2">
    <source>
        <dbReference type="PROSITE" id="PS50127"/>
    </source>
</evidence>
<dbReference type="Pfam" id="PF00179">
    <property type="entry name" value="UQ_con"/>
    <property type="match status" value="1"/>
</dbReference>
<proteinExistence type="predicted"/>
<dbReference type="OrthoDB" id="109543at2759"/>
<dbReference type="PROSITE" id="PS50127">
    <property type="entry name" value="UBC_2"/>
    <property type="match status" value="1"/>
</dbReference>
<dbReference type="PROSITE" id="PS50126">
    <property type="entry name" value="S1"/>
    <property type="match status" value="2"/>
</dbReference>
<feature type="domain" description="S1 motif" evidence="1">
    <location>
        <begin position="345"/>
        <end position="407"/>
    </location>
</feature>
<dbReference type="InterPro" id="IPR012340">
    <property type="entry name" value="NA-bd_OB-fold"/>
</dbReference>
<feature type="domain" description="S1 motif" evidence="1">
    <location>
        <begin position="422"/>
        <end position="473"/>
    </location>
</feature>
<dbReference type="OMA" id="RICEVNT"/>
<evidence type="ECO:0000313" key="3">
    <source>
        <dbReference type="EMBL" id="OLQ10610.1"/>
    </source>
</evidence>
<dbReference type="EMBL" id="LSRX01000075">
    <property type="protein sequence ID" value="OLQ10610.1"/>
    <property type="molecule type" value="Genomic_DNA"/>
</dbReference>
<accession>A0A1Q9ET73</accession>
<keyword evidence="4" id="KW-1185">Reference proteome</keyword>
<dbReference type="InterPro" id="IPR000608">
    <property type="entry name" value="UBC"/>
</dbReference>
<dbReference type="InterPro" id="IPR016135">
    <property type="entry name" value="UBQ-conjugating_enzyme/RWD"/>
</dbReference>